<keyword evidence="2" id="KW-1185">Reference proteome</keyword>
<protein>
    <recommendedName>
        <fullName evidence="3">Secreted protein</fullName>
    </recommendedName>
</protein>
<evidence type="ECO:0000313" key="1">
    <source>
        <dbReference type="EMBL" id="MFC4467671.1"/>
    </source>
</evidence>
<dbReference type="RefSeq" id="WP_386345146.1">
    <property type="nucleotide sequence ID" value="NZ_JBHSFG010000042.1"/>
</dbReference>
<accession>A0ABV8YWX9</accession>
<dbReference type="EMBL" id="JBHSFG010000042">
    <property type="protein sequence ID" value="MFC4467671.1"/>
    <property type="molecule type" value="Genomic_DNA"/>
</dbReference>
<comment type="caution">
    <text evidence="1">The sequence shown here is derived from an EMBL/GenBank/DDBJ whole genome shotgun (WGS) entry which is preliminary data.</text>
</comment>
<sequence>MESRRQHTARGTRWTTRVAAFCPAVAVLLAALAICLEVTAHGQSAPATASMTTVSAAAVPAGTPAGHHGTTAAHSTDCLPGDACCRLAAEGLRAVLATPAQPLPAVLSRMPGLPLLPDTASRSPGAAPACHAPDLHVLQVQRT</sequence>
<dbReference type="Proteomes" id="UP001596012">
    <property type="component" value="Unassembled WGS sequence"/>
</dbReference>
<proteinExistence type="predicted"/>
<name>A0ABV8YWX9_9ACTN</name>
<evidence type="ECO:0000313" key="2">
    <source>
        <dbReference type="Proteomes" id="UP001596012"/>
    </source>
</evidence>
<organism evidence="1 2">
    <name type="scientific">Streptomyces xiangluensis</name>
    <dbReference type="NCBI Taxonomy" id="2665720"/>
    <lineage>
        <taxon>Bacteria</taxon>
        <taxon>Bacillati</taxon>
        <taxon>Actinomycetota</taxon>
        <taxon>Actinomycetes</taxon>
        <taxon>Kitasatosporales</taxon>
        <taxon>Streptomycetaceae</taxon>
        <taxon>Streptomyces</taxon>
    </lineage>
</organism>
<evidence type="ECO:0008006" key="3">
    <source>
        <dbReference type="Google" id="ProtNLM"/>
    </source>
</evidence>
<gene>
    <name evidence="1" type="ORF">ACFPH6_24600</name>
</gene>
<reference evidence="2" key="1">
    <citation type="journal article" date="2019" name="Int. J. Syst. Evol. Microbiol.">
        <title>The Global Catalogue of Microorganisms (GCM) 10K type strain sequencing project: providing services to taxonomists for standard genome sequencing and annotation.</title>
        <authorList>
            <consortium name="The Broad Institute Genomics Platform"/>
            <consortium name="The Broad Institute Genome Sequencing Center for Infectious Disease"/>
            <person name="Wu L."/>
            <person name="Ma J."/>
        </authorList>
    </citation>
    <scope>NUCLEOTIDE SEQUENCE [LARGE SCALE GENOMIC DNA]</scope>
    <source>
        <strain evidence="2">DT43</strain>
    </source>
</reference>